<evidence type="ECO:0000256" key="1">
    <source>
        <dbReference type="SAM" id="Coils"/>
    </source>
</evidence>
<evidence type="ECO:0000259" key="3">
    <source>
        <dbReference type="Pfam" id="PF20647"/>
    </source>
</evidence>
<feature type="domain" description="DUF6808" evidence="3">
    <location>
        <begin position="198"/>
        <end position="241"/>
    </location>
</feature>
<dbReference type="EMBL" id="BK016121">
    <property type="protein sequence ID" value="DAF96867.1"/>
    <property type="molecule type" value="Genomic_DNA"/>
</dbReference>
<dbReference type="Pfam" id="PF20647">
    <property type="entry name" value="DUF6808"/>
    <property type="match status" value="1"/>
</dbReference>
<keyword evidence="1" id="KW-0175">Coiled coil</keyword>
<feature type="coiled-coil region" evidence="1">
    <location>
        <begin position="105"/>
        <end position="139"/>
    </location>
</feature>
<dbReference type="InterPro" id="IPR049214">
    <property type="entry name" value="DUF6808"/>
</dbReference>
<accession>A0A8S5UQZ4</accession>
<evidence type="ECO:0000256" key="2">
    <source>
        <dbReference type="SAM" id="Phobius"/>
    </source>
</evidence>
<keyword evidence="2" id="KW-0812">Transmembrane</keyword>
<feature type="transmembrane region" description="Helical" evidence="2">
    <location>
        <begin position="7"/>
        <end position="25"/>
    </location>
</feature>
<protein>
    <submittedName>
        <fullName evidence="4">DegQ (SacQ) family</fullName>
    </submittedName>
</protein>
<keyword evidence="2" id="KW-1133">Transmembrane helix</keyword>
<reference evidence="4" key="1">
    <citation type="journal article" date="2021" name="Proc. Natl. Acad. Sci. U.S.A.">
        <title>A Catalog of Tens of Thousands of Viruses from Human Metagenomes Reveals Hidden Associations with Chronic Diseases.</title>
        <authorList>
            <person name="Tisza M.J."/>
            <person name="Buck C.B."/>
        </authorList>
    </citation>
    <scope>NUCLEOTIDE SEQUENCE</scope>
    <source>
        <strain evidence="4">CtQyH19</strain>
    </source>
</reference>
<name>A0A8S5UQZ4_9CAUD</name>
<evidence type="ECO:0000313" key="4">
    <source>
        <dbReference type="EMBL" id="DAF96867.1"/>
    </source>
</evidence>
<proteinExistence type="predicted"/>
<sequence length="243" mass="27869">MNTHKKDLIIGALIAIIPVLGLYLWEKYMRDDKDEKLLQEIKNTQQYVENKKLAPVVVYQTKDSIIHARKMDIPVASIDAAISKAHKTYVKDTLIKALNISVDKITELTQIKARLEGELKATKQELAQNKAKVTHYKDKYLEATTIEDSTGNTLKYAYNASLDVVQYEDRKNWFSQKKSYIDISSPDKNFKVNDMERYKKEIKIPNKRFGIGVNIGYGAYLQGKQVYLGPYAGVGLHYNLIKF</sequence>
<organism evidence="4">
    <name type="scientific">Podoviridae sp. ctQyH19</name>
    <dbReference type="NCBI Taxonomy" id="2825249"/>
    <lineage>
        <taxon>Viruses</taxon>
        <taxon>Duplodnaviria</taxon>
        <taxon>Heunggongvirae</taxon>
        <taxon>Uroviricota</taxon>
        <taxon>Caudoviricetes</taxon>
    </lineage>
</organism>
<keyword evidence="2" id="KW-0472">Membrane</keyword>